<accession>A0A1H9TW02</accession>
<dbReference type="EMBL" id="FOHB01000002">
    <property type="protein sequence ID" value="SES01232.1"/>
    <property type="molecule type" value="Genomic_DNA"/>
</dbReference>
<dbReference type="Proteomes" id="UP000199019">
    <property type="component" value="Unassembled WGS sequence"/>
</dbReference>
<sequence>MASIAAVMGLATVVMFAVIVADSSQTLFTRVCALAGGFLVATGSLRIVVTWHWYRGRRSAFEHRS</sequence>
<protein>
    <submittedName>
        <fullName evidence="2">Uncharacterized protein</fullName>
    </submittedName>
</protein>
<gene>
    <name evidence="2" type="ORF">SAMN05216199_1783</name>
</gene>
<feature type="transmembrane region" description="Helical" evidence="1">
    <location>
        <begin position="31"/>
        <end position="54"/>
    </location>
</feature>
<dbReference type="AlphaFoldDB" id="A0A1H9TW02"/>
<organism evidence="2 3">
    <name type="scientific">Pedococcus cremeus</name>
    <dbReference type="NCBI Taxonomy" id="587636"/>
    <lineage>
        <taxon>Bacteria</taxon>
        <taxon>Bacillati</taxon>
        <taxon>Actinomycetota</taxon>
        <taxon>Actinomycetes</taxon>
        <taxon>Micrococcales</taxon>
        <taxon>Intrasporangiaceae</taxon>
        <taxon>Pedococcus</taxon>
    </lineage>
</organism>
<keyword evidence="1" id="KW-0472">Membrane</keyword>
<name>A0A1H9TW02_9MICO</name>
<keyword evidence="1" id="KW-1133">Transmembrane helix</keyword>
<keyword evidence="1" id="KW-0812">Transmembrane</keyword>
<evidence type="ECO:0000256" key="1">
    <source>
        <dbReference type="SAM" id="Phobius"/>
    </source>
</evidence>
<keyword evidence="3" id="KW-1185">Reference proteome</keyword>
<evidence type="ECO:0000313" key="2">
    <source>
        <dbReference type="EMBL" id="SES01232.1"/>
    </source>
</evidence>
<evidence type="ECO:0000313" key="3">
    <source>
        <dbReference type="Proteomes" id="UP000199019"/>
    </source>
</evidence>
<reference evidence="3" key="1">
    <citation type="submission" date="2016-10" db="EMBL/GenBank/DDBJ databases">
        <authorList>
            <person name="Varghese N."/>
            <person name="Submissions S."/>
        </authorList>
    </citation>
    <scope>NUCLEOTIDE SEQUENCE [LARGE SCALE GENOMIC DNA]</scope>
    <source>
        <strain evidence="3">CGMCC 1.6963</strain>
    </source>
</reference>
<proteinExistence type="predicted"/>